<dbReference type="AlphaFoldDB" id="S0ETA2"/>
<sequence>MQIDLPTHLFTFPEVPLPTVWSVRQLERTPALSQEQVEKSTREALETLLASCSLPHHASVAVGVGSRGIANLALIVRTVVGVLKAHGHCPFIVPAMGSHGGATAQGQTEVLYSYGITPENVGAEIKATMEVAPIGELTQEAGDYKGFPVVCDRNALQADAILLINRIKPHTDFTGPIESGIAKMLAIGLGKQQGAERIHHFGATGLRDLMPYVARFMVERLPILGGIALIENSLGHTCEIHPLPPHAIGRAPEEALLDKSRKLMPHLPFNSLDLLLVDEMGKNISGSCMDTHVIGRAVMPSIPESEWDGPNIRLIAVFDLTDASHGNAAAFGLADMITERLAKKIDFVASYINMRTSGEGGTQRARLPLILPTPEDCVRTGIATCGRGDWAKVRLARIRNTADLQNLEISQALLEEAKRNPDLEVATEGHALDLSQPLPAGR</sequence>
<dbReference type="RefSeq" id="WP_016482242.1">
    <property type="nucleotide sequence ID" value="NC_021487.1"/>
</dbReference>
<evidence type="ECO:0008006" key="3">
    <source>
        <dbReference type="Google" id="ProtNLM"/>
    </source>
</evidence>
<gene>
    <name evidence="1" type="ORF">CCALI_00865</name>
</gene>
<keyword evidence="2" id="KW-1185">Reference proteome</keyword>
<dbReference type="eggNOG" id="COG2006">
    <property type="taxonomic scope" value="Bacteria"/>
</dbReference>
<dbReference type="HOGENOM" id="CLU_055092_0_0_0"/>
<evidence type="ECO:0000313" key="2">
    <source>
        <dbReference type="Proteomes" id="UP000014227"/>
    </source>
</evidence>
<accession>S0ETA2</accession>
<dbReference type="STRING" id="454171.CP488_00291"/>
<dbReference type="Gene3D" id="3.40.50.11440">
    <property type="match status" value="1"/>
</dbReference>
<protein>
    <recommendedName>
        <fullName evidence="3">LarA-like N-terminal domain-containing protein</fullName>
    </recommendedName>
</protein>
<evidence type="ECO:0000313" key="1">
    <source>
        <dbReference type="EMBL" id="CCW34688.1"/>
    </source>
</evidence>
<dbReference type="Proteomes" id="UP000014227">
    <property type="component" value="Chromosome I"/>
</dbReference>
<dbReference type="PATRIC" id="fig|1303518.3.peg.874"/>
<dbReference type="InParanoid" id="S0ETA2"/>
<name>S0ETA2_CHTCT</name>
<dbReference type="EMBL" id="HF951689">
    <property type="protein sequence ID" value="CCW34688.1"/>
    <property type="molecule type" value="Genomic_DNA"/>
</dbReference>
<dbReference type="KEGG" id="ccz:CCALI_00865"/>
<proteinExistence type="predicted"/>
<reference evidence="2" key="1">
    <citation type="submission" date="2013-03" db="EMBL/GenBank/DDBJ databases">
        <title>Genome sequence of Chthonomonas calidirosea, the first sequenced genome from the Armatimonadetes phylum (formally candidate division OP10).</title>
        <authorList>
            <person name="Lee K.C.Y."/>
            <person name="Morgan X.C."/>
            <person name="Dunfield P.F."/>
            <person name="Tamas I."/>
            <person name="Houghton K.M."/>
            <person name="Vyssotski M."/>
            <person name="Ryan J.L.J."/>
            <person name="Lagutin K."/>
            <person name="McDonald I.R."/>
            <person name="Stott M.B."/>
        </authorList>
    </citation>
    <scope>NUCLEOTIDE SEQUENCE [LARGE SCALE GENOMIC DNA]</scope>
    <source>
        <strain evidence="2">DSM 23976 / ICMP 18418 / T49</strain>
    </source>
</reference>
<organism evidence="1 2">
    <name type="scientific">Chthonomonas calidirosea (strain DSM 23976 / ICMP 18418 / T49)</name>
    <dbReference type="NCBI Taxonomy" id="1303518"/>
    <lineage>
        <taxon>Bacteria</taxon>
        <taxon>Bacillati</taxon>
        <taxon>Armatimonadota</taxon>
        <taxon>Chthonomonadia</taxon>
        <taxon>Chthonomonadales</taxon>
        <taxon>Chthonomonadaceae</taxon>
        <taxon>Chthonomonas</taxon>
    </lineage>
</organism>
<dbReference type="OrthoDB" id="9788398at2"/>